<dbReference type="Proteomes" id="UP000284403">
    <property type="component" value="Unassembled WGS sequence"/>
</dbReference>
<evidence type="ECO:0000313" key="2">
    <source>
        <dbReference type="Proteomes" id="UP000284403"/>
    </source>
</evidence>
<organism evidence="1 2">
    <name type="scientific">Trypanosoma conorhini</name>
    <dbReference type="NCBI Taxonomy" id="83891"/>
    <lineage>
        <taxon>Eukaryota</taxon>
        <taxon>Discoba</taxon>
        <taxon>Euglenozoa</taxon>
        <taxon>Kinetoplastea</taxon>
        <taxon>Metakinetoplastina</taxon>
        <taxon>Trypanosomatida</taxon>
        <taxon>Trypanosomatidae</taxon>
        <taxon>Trypanosoma</taxon>
    </lineage>
</organism>
<protein>
    <submittedName>
        <fullName evidence="1">Expression site-associated gene (ESAG-like) protein</fullName>
    </submittedName>
</protein>
<dbReference type="RefSeq" id="XP_029224426.1">
    <property type="nucleotide sequence ID" value="XM_029375454.1"/>
</dbReference>
<dbReference type="OrthoDB" id="271034at2759"/>
<dbReference type="EMBL" id="MKKU01000831">
    <property type="protein sequence ID" value="RNF01327.1"/>
    <property type="molecule type" value="Genomic_DNA"/>
</dbReference>
<dbReference type="PANTHER" id="PTHR36587:SF2">
    <property type="entry name" value="EXPRESSION SITE-ASSOCIATED GENE 3 (ESAG3)-LIKE PROTEIN"/>
    <property type="match status" value="1"/>
</dbReference>
<keyword evidence="2" id="KW-1185">Reference proteome</keyword>
<accession>A0A422N764</accession>
<gene>
    <name evidence="1" type="ORF">Tco025E_08609</name>
</gene>
<dbReference type="AlphaFoldDB" id="A0A422N764"/>
<dbReference type="GeneID" id="40322220"/>
<dbReference type="PANTHER" id="PTHR36587">
    <property type="entry name" value="EXPRESSION SITE-ASSOCIATED GENE 3 (ESAG3)-LIKE PROTEIN"/>
    <property type="match status" value="1"/>
</dbReference>
<evidence type="ECO:0000313" key="1">
    <source>
        <dbReference type="EMBL" id="RNF01327.1"/>
    </source>
</evidence>
<dbReference type="CDD" id="cd22997">
    <property type="entry name" value="GT_LH"/>
    <property type="match status" value="1"/>
</dbReference>
<sequence length="401" mass="44950">MATMRFCAPLAALPHVYCKHYRQVLLCALVAVSLVLLALVPANTGTPVQQFLFSPTQGGAWVRSPTAAPRVVFVVAQTGYSPGWCRMMLSAILSRVSVVSIGFGGNYSHTVRISWLLSYIEEAGLRDEDVVVMFDGADTFFTGPLAAKWAVEGFVTATAPSADAFDATAVHRGEASAPMLFSAEPPCFAPQVDLVVQYGPEGDYERCCWFYERLWKVAGSSADQRMVQSPPSGFRYLSAGGMAGRVWAIREASKAYASLLAKSDKWWCDQTIWALLYVWSVTQDPVVDPALRIRYGLLSLDYNNSFFLTARYGRFRPSAILHFPGTVRVWRNRLRKLLLYTQWFHPLRCYPTFAQETRALLQNASVAVYDVNRRENAVRFPDVCSLKDVLNRRWLSRPQPK</sequence>
<comment type="caution">
    <text evidence="1">The sequence shown here is derived from an EMBL/GenBank/DDBJ whole genome shotgun (WGS) entry which is preliminary data.</text>
</comment>
<proteinExistence type="predicted"/>
<name>A0A422N764_9TRYP</name>
<reference evidence="1 2" key="1">
    <citation type="journal article" date="2018" name="BMC Genomics">
        <title>Genomic comparison of Trypanosoma conorhini and Trypanosoma rangeli to Trypanosoma cruzi strains of high and low virulence.</title>
        <authorList>
            <person name="Bradwell K.R."/>
            <person name="Koparde V.N."/>
            <person name="Matveyev A.V."/>
            <person name="Serrano M.G."/>
            <person name="Alves J.M."/>
            <person name="Parikh H."/>
            <person name="Huang B."/>
            <person name="Lee V."/>
            <person name="Espinosa-Alvarez O."/>
            <person name="Ortiz P.A."/>
            <person name="Costa-Martins A.G."/>
            <person name="Teixeira M.M."/>
            <person name="Buck G.A."/>
        </authorList>
    </citation>
    <scope>NUCLEOTIDE SEQUENCE [LARGE SCALE GENOMIC DNA]</scope>
    <source>
        <strain evidence="1 2">025E</strain>
    </source>
</reference>